<accession>A0ABT0PZH9</accession>
<feature type="transmembrane region" description="Helical" evidence="1">
    <location>
        <begin position="28"/>
        <end position="50"/>
    </location>
</feature>
<dbReference type="Proteomes" id="UP001203880">
    <property type="component" value="Unassembled WGS sequence"/>
</dbReference>
<keyword evidence="2" id="KW-0808">Transferase</keyword>
<proteinExistence type="predicted"/>
<reference evidence="2" key="1">
    <citation type="submission" date="2022-05" db="EMBL/GenBank/DDBJ databases">
        <authorList>
            <person name="Park J.-S."/>
        </authorList>
    </citation>
    <scope>NUCLEOTIDE SEQUENCE</scope>
    <source>
        <strain evidence="2">2012CJ41-6</strain>
    </source>
</reference>
<keyword evidence="2" id="KW-0012">Acyltransferase</keyword>
<protein>
    <submittedName>
        <fullName evidence="2">Apolipoprotein acyltransferase</fullName>
    </submittedName>
</protein>
<evidence type="ECO:0000256" key="1">
    <source>
        <dbReference type="SAM" id="Phobius"/>
    </source>
</evidence>
<gene>
    <name evidence="2" type="ORF">M3P21_05725</name>
</gene>
<name>A0ABT0PZH9_9RHOB</name>
<dbReference type="GO" id="GO:0016746">
    <property type="term" value="F:acyltransferase activity"/>
    <property type="evidence" value="ECO:0007669"/>
    <property type="project" value="UniProtKB-KW"/>
</dbReference>
<keyword evidence="3" id="KW-1185">Reference proteome</keyword>
<comment type="caution">
    <text evidence="2">The sequence shown here is derived from an EMBL/GenBank/DDBJ whole genome shotgun (WGS) entry which is preliminary data.</text>
</comment>
<keyword evidence="1" id="KW-0472">Membrane</keyword>
<dbReference type="RefSeq" id="WP_249707605.1">
    <property type="nucleotide sequence ID" value="NZ_JAMFMB010000005.1"/>
</dbReference>
<dbReference type="EMBL" id="JAMFMB010000005">
    <property type="protein sequence ID" value="MCL6283028.1"/>
    <property type="molecule type" value="Genomic_DNA"/>
</dbReference>
<organism evidence="2 3">
    <name type="scientific">Ruegeria spongiae</name>
    <dbReference type="NCBI Taxonomy" id="2942209"/>
    <lineage>
        <taxon>Bacteria</taxon>
        <taxon>Pseudomonadati</taxon>
        <taxon>Pseudomonadota</taxon>
        <taxon>Alphaproteobacteria</taxon>
        <taxon>Rhodobacterales</taxon>
        <taxon>Roseobacteraceae</taxon>
        <taxon>Ruegeria</taxon>
    </lineage>
</organism>
<evidence type="ECO:0000313" key="2">
    <source>
        <dbReference type="EMBL" id="MCL6283028.1"/>
    </source>
</evidence>
<keyword evidence="1" id="KW-0812">Transmembrane</keyword>
<evidence type="ECO:0000313" key="3">
    <source>
        <dbReference type="Proteomes" id="UP001203880"/>
    </source>
</evidence>
<sequence>MIVIVLALIGAFLGGRTAAKRNGSKADVAQYAVGYGIAFAILGLILTIALDRFLI</sequence>
<keyword evidence="1" id="KW-1133">Transmembrane helix</keyword>